<dbReference type="AlphaFoldDB" id="A0A2Z6E1K6"/>
<evidence type="ECO:0000313" key="2">
    <source>
        <dbReference type="Proteomes" id="UP000270530"/>
    </source>
</evidence>
<name>A0A2Z6E1K6_9GAMM</name>
<reference evidence="2" key="2">
    <citation type="submission" date="2018-06" db="EMBL/GenBank/DDBJ databases">
        <title>Genome sequence of Rhodanobacteraceae bacterium strain Dysh456.</title>
        <authorList>
            <person name="Fukui M."/>
        </authorList>
    </citation>
    <scope>NUCLEOTIDE SEQUENCE [LARGE SCALE GENOMIC DNA]</scope>
    <source>
        <strain evidence="2">Dysh456</strain>
    </source>
</reference>
<gene>
    <name evidence="1" type="ORF">ALSL_0204</name>
</gene>
<evidence type="ECO:0000313" key="1">
    <source>
        <dbReference type="EMBL" id="BBD78876.1"/>
    </source>
</evidence>
<protein>
    <submittedName>
        <fullName evidence="1">Uncharacterized protein</fullName>
    </submittedName>
</protein>
<reference evidence="2" key="1">
    <citation type="submission" date="2018-04" db="EMBL/GenBank/DDBJ databases">
        <authorList>
            <person name="Watanabe M."/>
            <person name="Kojima H."/>
        </authorList>
    </citation>
    <scope>NUCLEOTIDE SEQUENCE [LARGE SCALE GENOMIC DNA]</scope>
    <source>
        <strain evidence="2">Dysh456</strain>
    </source>
</reference>
<dbReference type="Proteomes" id="UP000270530">
    <property type="component" value="Chromosome"/>
</dbReference>
<dbReference type="KEGG" id="rbd:ALSL_0204"/>
<dbReference type="EMBL" id="AP018560">
    <property type="protein sequence ID" value="BBD78876.1"/>
    <property type="molecule type" value="Genomic_DNA"/>
</dbReference>
<accession>A0A2Z6E1K6</accession>
<organism evidence="1 2">
    <name type="scientific">Aerosticca soli</name>
    <dbReference type="NCBI Taxonomy" id="2010829"/>
    <lineage>
        <taxon>Bacteria</taxon>
        <taxon>Pseudomonadati</taxon>
        <taxon>Pseudomonadota</taxon>
        <taxon>Gammaproteobacteria</taxon>
        <taxon>Lysobacterales</taxon>
        <taxon>Rhodanobacteraceae</taxon>
        <taxon>Aerosticca</taxon>
    </lineage>
</organism>
<proteinExistence type="predicted"/>
<keyword evidence="2" id="KW-1185">Reference proteome</keyword>
<sequence length="45" mass="5352">MPRVRGREHLHQTVVGLRIDRKTFREPNHLDCQLRGHPQIPSWSP</sequence>